<feature type="transmembrane region" description="Helical" evidence="2">
    <location>
        <begin position="84"/>
        <end position="106"/>
    </location>
</feature>
<accession>A0A843XMC8</accession>
<protein>
    <recommendedName>
        <fullName evidence="3">Expansin-like EG45 domain-containing protein</fullName>
    </recommendedName>
</protein>
<dbReference type="SUPFAM" id="SSF50685">
    <property type="entry name" value="Barwin-like endoglucanases"/>
    <property type="match status" value="1"/>
</dbReference>
<dbReference type="InterPro" id="IPR007112">
    <property type="entry name" value="Expansin/allergen_DPBB_dom"/>
</dbReference>
<evidence type="ECO:0000313" key="5">
    <source>
        <dbReference type="Proteomes" id="UP000652761"/>
    </source>
</evidence>
<dbReference type="OrthoDB" id="587249at2759"/>
<keyword evidence="5" id="KW-1185">Reference proteome</keyword>
<feature type="region of interest" description="Disordered" evidence="1">
    <location>
        <begin position="1"/>
        <end position="37"/>
    </location>
</feature>
<proteinExistence type="predicted"/>
<dbReference type="PANTHER" id="PTHR47480:SF15">
    <property type="entry name" value="RARE LIPOPROTEIN A-LIKE DOUBLE-PSI BETA-BARREL PROTEIN"/>
    <property type="match status" value="1"/>
</dbReference>
<dbReference type="Gene3D" id="2.40.40.10">
    <property type="entry name" value="RlpA-like domain"/>
    <property type="match status" value="1"/>
</dbReference>
<dbReference type="EMBL" id="NMUH01010405">
    <property type="protein sequence ID" value="MQM20948.1"/>
    <property type="molecule type" value="Genomic_DNA"/>
</dbReference>
<name>A0A843XMC8_COLES</name>
<evidence type="ECO:0000313" key="4">
    <source>
        <dbReference type="EMBL" id="MQM20948.1"/>
    </source>
</evidence>
<comment type="caution">
    <text evidence="4">The sequence shown here is derived from an EMBL/GenBank/DDBJ whole genome shotgun (WGS) entry which is preliminary data.</text>
</comment>
<keyword evidence="2" id="KW-1133">Transmembrane helix</keyword>
<feature type="transmembrane region" description="Helical" evidence="2">
    <location>
        <begin position="118"/>
        <end position="143"/>
    </location>
</feature>
<reference evidence="4" key="1">
    <citation type="submission" date="2017-07" db="EMBL/GenBank/DDBJ databases">
        <title>Taro Niue Genome Assembly and Annotation.</title>
        <authorList>
            <person name="Atibalentja N."/>
            <person name="Keating K."/>
            <person name="Fields C.J."/>
        </authorList>
    </citation>
    <scope>NUCLEOTIDE SEQUENCE</scope>
    <source>
        <strain evidence="4">Niue_2</strain>
        <tissue evidence="4">Leaf</tissue>
    </source>
</reference>
<keyword evidence="2" id="KW-0812">Transmembrane</keyword>
<evidence type="ECO:0000259" key="3">
    <source>
        <dbReference type="PROSITE" id="PS50842"/>
    </source>
</evidence>
<dbReference type="AlphaFoldDB" id="A0A843XMC8"/>
<dbReference type="PANTHER" id="PTHR47480">
    <property type="entry name" value="EG45-LIKE DOMAIN CONTAINING PROTEIN"/>
    <property type="match status" value="1"/>
</dbReference>
<gene>
    <name evidence="4" type="ORF">Taro_053978</name>
</gene>
<feature type="domain" description="Expansin-like EG45" evidence="3">
    <location>
        <begin position="149"/>
        <end position="253"/>
    </location>
</feature>
<dbReference type="PROSITE" id="PS50842">
    <property type="entry name" value="EXPANSIN_EG45"/>
    <property type="match status" value="1"/>
</dbReference>
<dbReference type="CDD" id="cd22269">
    <property type="entry name" value="DPBB_EG45-like"/>
    <property type="match status" value="1"/>
</dbReference>
<evidence type="ECO:0000256" key="1">
    <source>
        <dbReference type="SAM" id="MobiDB-lite"/>
    </source>
</evidence>
<sequence length="253" mass="26725">MVAKSVLTSEEDGVGGLATGGQDHDDEEPAVAMTKSTTKIPEKSLQSFTPNKAAKILAQSNDNFLPDIAVEMKTMWNVVKDDRAYVLILFFVVLTLGMSPASTGRASPAMSKQQQRRLLLFWLLSVASALHLSTADVGTAAAYSPPYIPTACFGGDVSQFPPDNLFAAAGDGIWDNGASCGRQYLVKCLSSSVPGACPEDHPTIQIRIVDQASSSVSPPAFPGTTLALSLAAFRAITNSSASAIKIINVEFEQ</sequence>
<evidence type="ECO:0000256" key="2">
    <source>
        <dbReference type="SAM" id="Phobius"/>
    </source>
</evidence>
<keyword evidence="2" id="KW-0472">Membrane</keyword>
<dbReference type="Proteomes" id="UP000652761">
    <property type="component" value="Unassembled WGS sequence"/>
</dbReference>
<organism evidence="4 5">
    <name type="scientific">Colocasia esculenta</name>
    <name type="common">Wild taro</name>
    <name type="synonym">Arum esculentum</name>
    <dbReference type="NCBI Taxonomy" id="4460"/>
    <lineage>
        <taxon>Eukaryota</taxon>
        <taxon>Viridiplantae</taxon>
        <taxon>Streptophyta</taxon>
        <taxon>Embryophyta</taxon>
        <taxon>Tracheophyta</taxon>
        <taxon>Spermatophyta</taxon>
        <taxon>Magnoliopsida</taxon>
        <taxon>Liliopsida</taxon>
        <taxon>Araceae</taxon>
        <taxon>Aroideae</taxon>
        <taxon>Colocasieae</taxon>
        <taxon>Colocasia</taxon>
    </lineage>
</organism>
<dbReference type="InterPro" id="IPR036908">
    <property type="entry name" value="RlpA-like_sf"/>
</dbReference>